<dbReference type="Proteomes" id="UP000523682">
    <property type="component" value="Unassembled WGS sequence"/>
</dbReference>
<comment type="caution">
    <text evidence="1">The sequence shown here is derived from an EMBL/GenBank/DDBJ whole genome shotgun (WGS) entry which is preliminary data.</text>
</comment>
<dbReference type="Gene3D" id="3.40.50.2000">
    <property type="entry name" value="Glycogen Phosphorylase B"/>
    <property type="match status" value="1"/>
</dbReference>
<name>A0A7W2EAW0_9CORY</name>
<reference evidence="1 2" key="1">
    <citation type="submission" date="2020-07" db="EMBL/GenBank/DDBJ databases">
        <title>Draft genome and description of Corynebacterium haemomassiliense strain Marseile-Q3615 sp. nov.</title>
        <authorList>
            <person name="Boxberger M."/>
            <person name="La Scola B."/>
        </authorList>
    </citation>
    <scope>NUCLEOTIDE SEQUENCE [LARGE SCALE GENOMIC DNA]</scope>
    <source>
        <strain evidence="1 2">Marseille-Q3615</strain>
    </source>
</reference>
<protein>
    <recommendedName>
        <fullName evidence="3">Glycosyltransferase</fullName>
    </recommendedName>
</protein>
<gene>
    <name evidence="1" type="ORF">H0193_05005</name>
</gene>
<evidence type="ECO:0008006" key="3">
    <source>
        <dbReference type="Google" id="ProtNLM"/>
    </source>
</evidence>
<evidence type="ECO:0000313" key="1">
    <source>
        <dbReference type="EMBL" id="MBA5244180.1"/>
    </source>
</evidence>
<dbReference type="SUPFAM" id="SSF53756">
    <property type="entry name" value="UDP-Glycosyltransferase/glycogen phosphorylase"/>
    <property type="match status" value="1"/>
</dbReference>
<dbReference type="AlphaFoldDB" id="A0A7W2EAW0"/>
<accession>A0A7W2EAW0</accession>
<evidence type="ECO:0000313" key="2">
    <source>
        <dbReference type="Proteomes" id="UP000523682"/>
    </source>
</evidence>
<organism evidence="1 2">
    <name type="scientific">Corynebacterium haemomassiliense</name>
    <dbReference type="NCBI Taxonomy" id="2754726"/>
    <lineage>
        <taxon>Bacteria</taxon>
        <taxon>Bacillati</taxon>
        <taxon>Actinomycetota</taxon>
        <taxon>Actinomycetes</taxon>
        <taxon>Mycobacteriales</taxon>
        <taxon>Corynebacteriaceae</taxon>
        <taxon>Corynebacterium</taxon>
    </lineage>
</organism>
<sequence>MSDATVYIVQSVRQPRTVSAERVTSSLVRAIADQGIRFDFLTDLEVETFSPPFGNCFFICSDTKAMAKIKGRFKDRFGIRTLLILCPDSFPSVAAENDELLADAKKVLGRDDAVLTDSELSRYVIEMFMSHMRIPVEVVACNAGEESDPTHIADRKVESWSFSRSKLDPSGAKLQAPGLSWSRSEEVPLASPSVAPEKMSLDESGRRNNCELVSRLFTSQLSTDSPLSVGVLGHKLTFIDELAGALAQSTGSKVELDEWKYLSGPSDRKRAKRLLKESDVIIGEWARPNNVWIQENAPSNTPLIVRAHRYEVTTDFPRAIDMDRFSAAVVIVPWVGRALVQEFGWPAEKMVYIPNFVNKTYFRRNKLDGANFTLGIAGITPHLKRLDLAFDLLAALREIDPRFNLRVRGGDPTKHPHWATDPAMRDQWSSIQARLRFDPRIRNGVHFDRQGRDMASWFQQIGFVLSMSDLEGSHVALAEGTVSGAIPVARRWPGIETLWPESAIFDEIGDAVEHIRDCSEITVFNEVSARMSTLKSLDSTLVLQAWWHLLNGRVEDAKNVFGPVDWFAPIYEGIPDVEAHP</sequence>
<keyword evidence="2" id="KW-1185">Reference proteome</keyword>
<proteinExistence type="predicted"/>
<dbReference type="RefSeq" id="WP_181888834.1">
    <property type="nucleotide sequence ID" value="NZ_JACDTZ010000001.1"/>
</dbReference>
<dbReference type="EMBL" id="JACDTZ010000001">
    <property type="protein sequence ID" value="MBA5244180.1"/>
    <property type="molecule type" value="Genomic_DNA"/>
</dbReference>